<evidence type="ECO:0000313" key="2">
    <source>
        <dbReference type="EMBL" id="THH27021.1"/>
    </source>
</evidence>
<protein>
    <recommendedName>
        <fullName evidence="1">Rhodanese domain-containing protein</fullName>
    </recommendedName>
</protein>
<dbReference type="PROSITE" id="PS50206">
    <property type="entry name" value="RHODANESE_3"/>
    <property type="match status" value="1"/>
</dbReference>
<dbReference type="Gene3D" id="3.40.250.10">
    <property type="entry name" value="Rhodanese-like domain"/>
    <property type="match status" value="1"/>
</dbReference>
<dbReference type="InterPro" id="IPR036873">
    <property type="entry name" value="Rhodanese-like_dom_sf"/>
</dbReference>
<dbReference type="SMART" id="SM00450">
    <property type="entry name" value="RHOD"/>
    <property type="match status" value="1"/>
</dbReference>
<comment type="caution">
    <text evidence="2">The sequence shown here is derived from an EMBL/GenBank/DDBJ whole genome shotgun (WGS) entry which is preliminary data.</text>
</comment>
<dbReference type="Proteomes" id="UP000308730">
    <property type="component" value="Unassembled WGS sequence"/>
</dbReference>
<keyword evidence="3" id="KW-1185">Reference proteome</keyword>
<proteinExistence type="predicted"/>
<accession>A0A4S4MPP2</accession>
<dbReference type="EMBL" id="SGPM01000287">
    <property type="protein sequence ID" value="THH27021.1"/>
    <property type="molecule type" value="Genomic_DNA"/>
</dbReference>
<dbReference type="InterPro" id="IPR001763">
    <property type="entry name" value="Rhodanese-like_dom"/>
</dbReference>
<evidence type="ECO:0000259" key="1">
    <source>
        <dbReference type="PROSITE" id="PS50206"/>
    </source>
</evidence>
<reference evidence="2 3" key="1">
    <citation type="submission" date="2019-02" db="EMBL/GenBank/DDBJ databases">
        <title>Genome sequencing of the rare red list fungi Antrodiella citrinella (Flaviporus citrinellus).</title>
        <authorList>
            <person name="Buettner E."/>
            <person name="Kellner H."/>
        </authorList>
    </citation>
    <scope>NUCLEOTIDE SEQUENCE [LARGE SCALE GENOMIC DNA]</scope>
    <source>
        <strain evidence="2 3">DSM 108506</strain>
    </source>
</reference>
<dbReference type="PANTHER" id="PTHR44086:SF10">
    <property type="entry name" value="THIOSULFATE SULFURTRANSFERASE_RHODANESE-LIKE DOMAIN-CONTAINING PROTEIN 3"/>
    <property type="match status" value="1"/>
</dbReference>
<dbReference type="Pfam" id="PF00581">
    <property type="entry name" value="Rhodanese"/>
    <property type="match status" value="1"/>
</dbReference>
<sequence>MQRIALSRVSTLARTTGLHSTVLRSAKPVAWRGVRLESSTAIDEQKAARRAALETRDDKQRDWDAKILSYEDLKPRTQQPSSDSYLIDVREPDEVLQGSIPSSVNLPLSVLGKSLHLKPAEFQEKFGFPLPKKNQEVVFYCRSGVRSASACDVAKRNGWTKCVILTLQCTNTDEIASVMNYKGSWLEWLEKEGKPAT</sequence>
<dbReference type="GO" id="GO:0004792">
    <property type="term" value="F:thiosulfate-cyanide sulfurtransferase activity"/>
    <property type="evidence" value="ECO:0007669"/>
    <property type="project" value="TreeGrafter"/>
</dbReference>
<feature type="domain" description="Rhodanese" evidence="1">
    <location>
        <begin position="80"/>
        <end position="197"/>
    </location>
</feature>
<dbReference type="GO" id="GO:0005739">
    <property type="term" value="C:mitochondrion"/>
    <property type="evidence" value="ECO:0007669"/>
    <property type="project" value="TreeGrafter"/>
</dbReference>
<dbReference type="OrthoDB" id="566238at2759"/>
<dbReference type="AlphaFoldDB" id="A0A4S4MPP2"/>
<dbReference type="PANTHER" id="PTHR44086">
    <property type="entry name" value="THIOSULFATE SULFURTRANSFERASE RDL2, MITOCHONDRIAL-RELATED"/>
    <property type="match status" value="1"/>
</dbReference>
<gene>
    <name evidence="2" type="ORF">EUX98_g7167</name>
</gene>
<organism evidence="2 3">
    <name type="scientific">Antrodiella citrinella</name>
    <dbReference type="NCBI Taxonomy" id="2447956"/>
    <lineage>
        <taxon>Eukaryota</taxon>
        <taxon>Fungi</taxon>
        <taxon>Dikarya</taxon>
        <taxon>Basidiomycota</taxon>
        <taxon>Agaricomycotina</taxon>
        <taxon>Agaricomycetes</taxon>
        <taxon>Polyporales</taxon>
        <taxon>Steccherinaceae</taxon>
        <taxon>Antrodiella</taxon>
    </lineage>
</organism>
<evidence type="ECO:0000313" key="3">
    <source>
        <dbReference type="Proteomes" id="UP000308730"/>
    </source>
</evidence>
<dbReference type="SUPFAM" id="SSF52821">
    <property type="entry name" value="Rhodanese/Cell cycle control phosphatase"/>
    <property type="match status" value="1"/>
</dbReference>
<name>A0A4S4MPP2_9APHY</name>